<dbReference type="EMBL" id="CAESAE010000003">
    <property type="protein sequence ID" value="CAB4335832.1"/>
    <property type="molecule type" value="Genomic_DNA"/>
</dbReference>
<evidence type="ECO:0000313" key="8">
    <source>
        <dbReference type="EMBL" id="CAB4968219.1"/>
    </source>
</evidence>
<sequence length="348" mass="39221">MGTTSASAADDLYYDQSWVVCQSCGCLQLSKLIPLEILYSVQHSAGTEGQIWHNHHQQFAEFILEDSPSDICEIGAAHGELSRIILNRKPNTEYSIIEPSPIDIPEQVKVIVGYAEDHLKEISDHSNIVHSHVLEHLYNPTNFLSKIAESMAVNSIMYISFPNIERLIATRGTNSLNFEHSYFLHQDQIASVLKSLGLNILRQKKYIEHSYFLKVGKIKNLPLNEKIEILNISHSIKPFREMWNELNSFVESTNHGLRSKKVPTYVFGAHVFSQSLISLGLEIGLIEGILDNAKAKQGQRLYGTNLTVSNPSIIQGKNAVRVILKASHYQEEIRNQLLGLNPLVEIIE</sequence>
<dbReference type="SUPFAM" id="SSF53335">
    <property type="entry name" value="S-adenosyl-L-methionine-dependent methyltransferases"/>
    <property type="match status" value="1"/>
</dbReference>
<gene>
    <name evidence="2" type="ORF">UFOPK2510_00835</name>
    <name evidence="3" type="ORF">UFOPK2718_00187</name>
    <name evidence="4" type="ORF">UFOPK2936_00717</name>
    <name evidence="5" type="ORF">UFOPK3174_00575</name>
    <name evidence="6" type="ORF">UFOPK3328_00048</name>
    <name evidence="7" type="ORF">UFOPK3779_00048</name>
    <name evidence="8" type="ORF">UFOPK3913_00074</name>
    <name evidence="1" type="ORF">UFOPK4107_00591</name>
    <name evidence="9" type="ORF">UFOPK4403_00779</name>
</gene>
<evidence type="ECO:0000313" key="5">
    <source>
        <dbReference type="EMBL" id="CAB4826392.1"/>
    </source>
</evidence>
<dbReference type="InterPro" id="IPR029063">
    <property type="entry name" value="SAM-dependent_MTases_sf"/>
</dbReference>
<evidence type="ECO:0000313" key="7">
    <source>
        <dbReference type="EMBL" id="CAB4933899.1"/>
    </source>
</evidence>
<dbReference type="EMBL" id="CAEZXO010000004">
    <property type="protein sequence ID" value="CAB4693224.1"/>
    <property type="molecule type" value="Genomic_DNA"/>
</dbReference>
<reference evidence="4" key="1">
    <citation type="submission" date="2020-05" db="EMBL/GenBank/DDBJ databases">
        <authorList>
            <person name="Chiriac C."/>
            <person name="Salcher M."/>
            <person name="Ghai R."/>
            <person name="Kavagutti S V."/>
        </authorList>
    </citation>
    <scope>NUCLEOTIDE SEQUENCE</scope>
</reference>
<dbReference type="Gene3D" id="3.40.50.150">
    <property type="entry name" value="Vaccinia Virus protein VP39"/>
    <property type="match status" value="1"/>
</dbReference>
<dbReference type="EMBL" id="CAFBOC010000001">
    <property type="protein sequence ID" value="CAB4968219.1"/>
    <property type="molecule type" value="Genomic_DNA"/>
</dbReference>
<evidence type="ECO:0000313" key="1">
    <source>
        <dbReference type="EMBL" id="CAB4335832.1"/>
    </source>
</evidence>
<dbReference type="EMBL" id="CAFBQX010000003">
    <property type="protein sequence ID" value="CAB5072414.1"/>
    <property type="molecule type" value="Genomic_DNA"/>
</dbReference>
<dbReference type="EMBL" id="CAFABH010000007">
    <property type="protein sequence ID" value="CAB4826392.1"/>
    <property type="molecule type" value="Genomic_DNA"/>
</dbReference>
<evidence type="ECO:0000313" key="9">
    <source>
        <dbReference type="EMBL" id="CAB5072414.1"/>
    </source>
</evidence>
<evidence type="ECO:0000313" key="3">
    <source>
        <dbReference type="EMBL" id="CAB4716860.1"/>
    </source>
</evidence>
<dbReference type="EMBL" id="CAFBLD010000001">
    <property type="protein sequence ID" value="CAB4855274.1"/>
    <property type="molecule type" value="Genomic_DNA"/>
</dbReference>
<protein>
    <submittedName>
        <fullName evidence="4">Unannotated protein</fullName>
    </submittedName>
</protein>
<dbReference type="AlphaFoldDB" id="A0A6J6W0W9"/>
<dbReference type="EMBL" id="CAFBNH010000001">
    <property type="protein sequence ID" value="CAB4933899.1"/>
    <property type="molecule type" value="Genomic_DNA"/>
</dbReference>
<evidence type="ECO:0000313" key="6">
    <source>
        <dbReference type="EMBL" id="CAB4855274.1"/>
    </source>
</evidence>
<dbReference type="Pfam" id="PF13489">
    <property type="entry name" value="Methyltransf_23"/>
    <property type="match status" value="1"/>
</dbReference>
<dbReference type="EMBL" id="CAEZZW010000003">
    <property type="protein sequence ID" value="CAB4778612.1"/>
    <property type="molecule type" value="Genomic_DNA"/>
</dbReference>
<dbReference type="Gene3D" id="3.40.50.720">
    <property type="entry name" value="NAD(P)-binding Rossmann-like Domain"/>
    <property type="match status" value="1"/>
</dbReference>
<name>A0A6J6W0W9_9ZZZZ</name>
<accession>A0A6J6W0W9</accession>
<dbReference type="EMBL" id="CAEZYM010000001">
    <property type="protein sequence ID" value="CAB4716860.1"/>
    <property type="molecule type" value="Genomic_DNA"/>
</dbReference>
<proteinExistence type="predicted"/>
<organism evidence="4">
    <name type="scientific">freshwater metagenome</name>
    <dbReference type="NCBI Taxonomy" id="449393"/>
    <lineage>
        <taxon>unclassified sequences</taxon>
        <taxon>metagenomes</taxon>
        <taxon>ecological metagenomes</taxon>
    </lineage>
</organism>
<evidence type="ECO:0000313" key="2">
    <source>
        <dbReference type="EMBL" id="CAB4693224.1"/>
    </source>
</evidence>
<evidence type="ECO:0000313" key="4">
    <source>
        <dbReference type="EMBL" id="CAB4778612.1"/>
    </source>
</evidence>